<keyword evidence="4" id="KW-1185">Reference proteome</keyword>
<dbReference type="Proteomes" id="UP000192927">
    <property type="component" value="Unassembled WGS sequence"/>
</dbReference>
<dbReference type="InterPro" id="IPR040233">
    <property type="entry name" value="CCD97-like_C"/>
</dbReference>
<dbReference type="PANTHER" id="PTHR31840">
    <property type="entry name" value="COILED-COIL DOMAIN-CONTAINING PROTEIN 97"/>
    <property type="match status" value="1"/>
</dbReference>
<protein>
    <recommendedName>
        <fullName evidence="2">CCD97-like C-terminal domain-containing protein</fullName>
    </recommendedName>
</protein>
<feature type="region of interest" description="Disordered" evidence="1">
    <location>
        <begin position="163"/>
        <end position="220"/>
    </location>
</feature>
<feature type="domain" description="CCD97-like C-terminal" evidence="2">
    <location>
        <begin position="135"/>
        <end position="193"/>
    </location>
</feature>
<sequence length="220" mass="25333">MANPSASSETLEGDEAKRERSISPFIMAAPRSRSPDALARIRVKNRRKRYLDTHPEYFSSNLELADPLAYDRLVRRFQTTAEREAEGRRKGYSGVLEADLWRSEAKIDALADPGNSGIMTYKRGADGEILAEEKDEVPANKAEGMQRWRKEMELRFLRGQDGDFDYTTVDESEEYDDRSAEEREEEERWFAEEEPEWMVGEDNNHSVATHLKGETGVQDY</sequence>
<dbReference type="AlphaFoldDB" id="A0A1W5CVL9"/>
<evidence type="ECO:0000313" key="3">
    <source>
        <dbReference type="EMBL" id="SLM34830.1"/>
    </source>
</evidence>
<evidence type="ECO:0000313" key="4">
    <source>
        <dbReference type="Proteomes" id="UP000192927"/>
    </source>
</evidence>
<evidence type="ECO:0000256" key="1">
    <source>
        <dbReference type="SAM" id="MobiDB-lite"/>
    </source>
</evidence>
<dbReference type="InterPro" id="IPR018613">
    <property type="entry name" value="Ccdc97-like"/>
</dbReference>
<feature type="region of interest" description="Disordered" evidence="1">
    <location>
        <begin position="1"/>
        <end position="27"/>
    </location>
</feature>
<evidence type="ECO:0000259" key="2">
    <source>
        <dbReference type="Pfam" id="PF09747"/>
    </source>
</evidence>
<feature type="compositionally biased region" description="Polar residues" evidence="1">
    <location>
        <begin position="1"/>
        <end position="10"/>
    </location>
</feature>
<feature type="compositionally biased region" description="Acidic residues" evidence="1">
    <location>
        <begin position="163"/>
        <end position="176"/>
    </location>
</feature>
<dbReference type="PANTHER" id="PTHR31840:SF1">
    <property type="entry name" value="COILED-COIL DOMAIN-CONTAINING PROTEIN 97"/>
    <property type="match status" value="1"/>
</dbReference>
<organism evidence="3 4">
    <name type="scientific">Lasallia pustulata</name>
    <dbReference type="NCBI Taxonomy" id="136370"/>
    <lineage>
        <taxon>Eukaryota</taxon>
        <taxon>Fungi</taxon>
        <taxon>Dikarya</taxon>
        <taxon>Ascomycota</taxon>
        <taxon>Pezizomycotina</taxon>
        <taxon>Lecanoromycetes</taxon>
        <taxon>OSLEUM clade</taxon>
        <taxon>Umbilicariomycetidae</taxon>
        <taxon>Umbilicariales</taxon>
        <taxon>Umbilicariaceae</taxon>
        <taxon>Lasallia</taxon>
    </lineage>
</organism>
<proteinExistence type="predicted"/>
<reference evidence="4" key="1">
    <citation type="submission" date="2017-03" db="EMBL/GenBank/DDBJ databases">
        <authorList>
            <person name="Sharma R."/>
            <person name="Thines M."/>
        </authorList>
    </citation>
    <scope>NUCLEOTIDE SEQUENCE [LARGE SCALE GENOMIC DNA]</scope>
</reference>
<dbReference type="Pfam" id="PF09747">
    <property type="entry name" value="CCD97-like_C"/>
    <property type="match status" value="1"/>
</dbReference>
<name>A0A1W5CVL9_9LECA</name>
<accession>A0A1W5CVL9</accession>
<dbReference type="EMBL" id="FWEW01000417">
    <property type="protein sequence ID" value="SLM34830.1"/>
    <property type="molecule type" value="Genomic_DNA"/>
</dbReference>
<feature type="compositionally biased region" description="Basic and acidic residues" evidence="1">
    <location>
        <begin position="177"/>
        <end position="191"/>
    </location>
</feature>